<name>A0AAD9K0C4_9ANNE</name>
<feature type="domain" description="Transketolase-like pyrimidine-binding" evidence="4">
    <location>
        <begin position="1"/>
        <end position="125"/>
    </location>
</feature>
<evidence type="ECO:0000256" key="1">
    <source>
        <dbReference type="ARBA" id="ARBA00001964"/>
    </source>
</evidence>
<dbReference type="EMBL" id="JAODUP010000100">
    <property type="protein sequence ID" value="KAK2162362.1"/>
    <property type="molecule type" value="Genomic_DNA"/>
</dbReference>
<keyword evidence="6" id="KW-1185">Reference proteome</keyword>
<evidence type="ECO:0000313" key="5">
    <source>
        <dbReference type="EMBL" id="KAK2162362.1"/>
    </source>
</evidence>
<dbReference type="Gene3D" id="3.40.50.970">
    <property type="match status" value="2"/>
</dbReference>
<evidence type="ECO:0000256" key="2">
    <source>
        <dbReference type="ARBA" id="ARBA00023002"/>
    </source>
</evidence>
<dbReference type="Proteomes" id="UP001208570">
    <property type="component" value="Unassembled WGS sequence"/>
</dbReference>
<proteinExistence type="predicted"/>
<evidence type="ECO:0000259" key="4">
    <source>
        <dbReference type="SMART" id="SM00861"/>
    </source>
</evidence>
<dbReference type="InterPro" id="IPR005475">
    <property type="entry name" value="Transketolase-like_Pyr-bd"/>
</dbReference>
<dbReference type="PANTHER" id="PTHR42980">
    <property type="entry name" value="2-OXOISOVALERATE DEHYDROGENASE SUBUNIT BETA-RELATED"/>
    <property type="match status" value="1"/>
</dbReference>
<comment type="cofactor">
    <cofactor evidence="1">
        <name>thiamine diphosphate</name>
        <dbReference type="ChEBI" id="CHEBI:58937"/>
    </cofactor>
</comment>
<comment type="catalytic activity">
    <reaction evidence="3">
        <text>N(6)-[(R)-lipoyl]-L-lysyl-[protein] + 3-methyl-2-oxobutanoate + H(+) = N(6)-[(R)-S(8)-2-methylpropanoyldihydrolipoyl]-L-lysyl-[protein] + CO2</text>
        <dbReference type="Rhea" id="RHEA:13457"/>
        <dbReference type="Rhea" id="RHEA-COMP:10474"/>
        <dbReference type="Rhea" id="RHEA-COMP:10497"/>
        <dbReference type="ChEBI" id="CHEBI:11851"/>
        <dbReference type="ChEBI" id="CHEBI:15378"/>
        <dbReference type="ChEBI" id="CHEBI:16526"/>
        <dbReference type="ChEBI" id="CHEBI:83099"/>
        <dbReference type="ChEBI" id="CHEBI:83142"/>
        <dbReference type="EC" id="1.2.4.4"/>
    </reaction>
    <physiologicalReaction direction="left-to-right" evidence="3">
        <dbReference type="Rhea" id="RHEA:13458"/>
    </physiologicalReaction>
</comment>
<reference evidence="5" key="1">
    <citation type="journal article" date="2023" name="Mol. Biol. Evol.">
        <title>Third-Generation Sequencing Reveals the Adaptive Role of the Epigenome in Three Deep-Sea Polychaetes.</title>
        <authorList>
            <person name="Perez M."/>
            <person name="Aroh O."/>
            <person name="Sun Y."/>
            <person name="Lan Y."/>
            <person name="Juniper S.K."/>
            <person name="Young C.R."/>
            <person name="Angers B."/>
            <person name="Qian P.Y."/>
        </authorList>
    </citation>
    <scope>NUCLEOTIDE SEQUENCE</scope>
    <source>
        <strain evidence="5">P08H-3</strain>
    </source>
</reference>
<comment type="caution">
    <text evidence="5">The sequence shown here is derived from an EMBL/GenBank/DDBJ whole genome shotgun (WGS) entry which is preliminary data.</text>
</comment>
<accession>A0AAD9K0C4</accession>
<dbReference type="SUPFAM" id="SSF52518">
    <property type="entry name" value="Thiamin diphosphate-binding fold (THDP-binding)"/>
    <property type="match status" value="2"/>
</dbReference>
<keyword evidence="2" id="KW-0560">Oxidoreductase</keyword>
<protein>
    <recommendedName>
        <fullName evidence="4">Transketolase-like pyrimidine-binding domain-containing protein</fullName>
    </recommendedName>
</protein>
<dbReference type="GO" id="GO:0003863">
    <property type="term" value="F:branched-chain 2-oxo acid dehydrogenase activity"/>
    <property type="evidence" value="ECO:0007669"/>
    <property type="project" value="UniProtKB-EC"/>
</dbReference>
<dbReference type="InterPro" id="IPR029061">
    <property type="entry name" value="THDP-binding"/>
</dbReference>
<organism evidence="5 6">
    <name type="scientific">Paralvinella palmiformis</name>
    <dbReference type="NCBI Taxonomy" id="53620"/>
    <lineage>
        <taxon>Eukaryota</taxon>
        <taxon>Metazoa</taxon>
        <taxon>Spiralia</taxon>
        <taxon>Lophotrochozoa</taxon>
        <taxon>Annelida</taxon>
        <taxon>Polychaeta</taxon>
        <taxon>Sedentaria</taxon>
        <taxon>Canalipalpata</taxon>
        <taxon>Terebellida</taxon>
        <taxon>Terebelliformia</taxon>
        <taxon>Alvinellidae</taxon>
        <taxon>Paralvinella</taxon>
    </lineage>
</organism>
<evidence type="ECO:0000256" key="3">
    <source>
        <dbReference type="ARBA" id="ARBA00051764"/>
    </source>
</evidence>
<gene>
    <name evidence="5" type="ORF">LSH36_100g11005</name>
</gene>
<dbReference type="GO" id="GO:0007584">
    <property type="term" value="P:response to nutrient"/>
    <property type="evidence" value="ECO:0007669"/>
    <property type="project" value="TreeGrafter"/>
</dbReference>
<dbReference type="Pfam" id="PF02779">
    <property type="entry name" value="Transket_pyr"/>
    <property type="match status" value="1"/>
</dbReference>
<evidence type="ECO:0000313" key="6">
    <source>
        <dbReference type="Proteomes" id="UP001208570"/>
    </source>
</evidence>
<dbReference type="SMART" id="SM00861">
    <property type="entry name" value="Transket_pyr"/>
    <property type="match status" value="1"/>
</dbReference>
<sequence length="187" mass="19911">MYNLSHLTIRAPIGAVGHGAMYHSQSPEAFFAHLAGLKIVNEAAKFRFRSGGIFQCGPLTIRTPCGAVGHGGLYHSQHPESSFLQAAGVKIVVPRGPIQAKGLLTACIEDDNPCIFFEPKILYRSALEDVPIGHYKLPLSKADIIQEGCSSSSSSSCAITDTLQAVTAAVVVVVVCSPTDYTLLEQQ</sequence>
<dbReference type="GO" id="GO:0009083">
    <property type="term" value="P:branched-chain amino acid catabolic process"/>
    <property type="evidence" value="ECO:0007669"/>
    <property type="project" value="TreeGrafter"/>
</dbReference>
<dbReference type="AlphaFoldDB" id="A0AAD9K0C4"/>
<dbReference type="PANTHER" id="PTHR42980:SF1">
    <property type="entry name" value="2-OXOISOVALERATE DEHYDROGENASE SUBUNIT BETA, MITOCHONDRIAL"/>
    <property type="match status" value="1"/>
</dbReference>